<dbReference type="InterPro" id="IPR004017">
    <property type="entry name" value="Cys_rich_dom"/>
</dbReference>
<evidence type="ECO:0000313" key="10">
    <source>
        <dbReference type="EMBL" id="QNO48305.1"/>
    </source>
</evidence>
<dbReference type="SUPFAM" id="SSF46548">
    <property type="entry name" value="alpha-helical ferredoxin"/>
    <property type="match status" value="1"/>
</dbReference>
<feature type="domain" description="4Fe-4S ferredoxin-type" evidence="7">
    <location>
        <begin position="15"/>
        <end position="45"/>
    </location>
</feature>
<dbReference type="EMBL" id="MT631323">
    <property type="protein sequence ID" value="QNO48305.1"/>
    <property type="molecule type" value="Genomic_DNA"/>
</dbReference>
<dbReference type="EMBL" id="MT630655">
    <property type="protein sequence ID" value="QNO41661.1"/>
    <property type="molecule type" value="Genomic_DNA"/>
</dbReference>
<dbReference type="Pfam" id="PF13183">
    <property type="entry name" value="Fer4_8"/>
    <property type="match status" value="1"/>
</dbReference>
<keyword evidence="6" id="KW-0411">Iron-sulfur</keyword>
<keyword evidence="4 8" id="KW-0560">Oxidoreductase</keyword>
<dbReference type="PROSITE" id="PS51379">
    <property type="entry name" value="4FE4S_FER_2"/>
    <property type="match status" value="1"/>
</dbReference>
<evidence type="ECO:0000256" key="2">
    <source>
        <dbReference type="ARBA" id="ARBA00022485"/>
    </source>
</evidence>
<name>A0A7G9XZQ0_9EURY</name>
<proteinExistence type="inferred from homology"/>
<dbReference type="InterPro" id="IPR009051">
    <property type="entry name" value="Helical_ferredxn"/>
</dbReference>
<protein>
    <submittedName>
        <fullName evidence="8">Dihydromethanophenazine:CoB--CoM heterodisulfide reductase subunit D</fullName>
        <ecNumber evidence="8">1.8.98.1</ecNumber>
    </submittedName>
</protein>
<keyword evidence="5" id="KW-0408">Iron</keyword>
<evidence type="ECO:0000256" key="4">
    <source>
        <dbReference type="ARBA" id="ARBA00023002"/>
    </source>
</evidence>
<dbReference type="InterPro" id="IPR051460">
    <property type="entry name" value="HdrC_iron-sulfur_subunit"/>
</dbReference>
<evidence type="ECO:0000256" key="1">
    <source>
        <dbReference type="ARBA" id="ARBA00007097"/>
    </source>
</evidence>
<accession>A0A7G9XZQ0</accession>
<dbReference type="Gene3D" id="1.10.1060.10">
    <property type="entry name" value="Alpha-helical ferredoxin"/>
    <property type="match status" value="1"/>
</dbReference>
<dbReference type="GO" id="GO:0051539">
    <property type="term" value="F:4 iron, 4 sulfur cluster binding"/>
    <property type="evidence" value="ECO:0007669"/>
    <property type="project" value="UniProtKB-KW"/>
</dbReference>
<sequence length="437" mass="49338">MARNEPSLTTERFTTSQLMEIDACTRCGECLNWCPVYEEVQQGTFVPEGREGMNDVQKMDFAPKNKLTGMREMLNKGYGLRAKLFGPRQIPEDDVLKLKDEIYHCTTCGICSTVCEASIDTVEVWESFRRNAVMHKRGPFGKQTGFVDLLAAHNVFAADQEDRLCWVPEDVEIKDKADVAYFTGCTAAYRMQRVGVATTRVLQALDIPFTMLGPEEWCCVSVLVRTGQLELAKEFVNHNVNAMIDKGVKTVIYACAGCHRTSIIDWPKFYEGGDLPFEILAISEYMDRLLDDGTLSESDFDWKHPLKQRVTFHDSCHTGRHVGVYDEPRRIYNMVPGMDFVEMARFRELQRCCGAGGGIKAGVSDLAQAMAQKRVQDAELVNADIITSTCPFCRRNIMDGMNAMDTKIIFKDQQEILAEAMGLDLTLPDNPYIDKQM</sequence>
<dbReference type="EC" id="1.8.98.1" evidence="8"/>
<dbReference type="GO" id="GO:0051912">
    <property type="term" value="F:CoB--CoM heterodisulfide reductase activity"/>
    <property type="evidence" value="ECO:0007669"/>
    <property type="project" value="UniProtKB-EC"/>
</dbReference>
<dbReference type="InterPro" id="IPR017896">
    <property type="entry name" value="4Fe4S_Fe-S-bd"/>
</dbReference>
<evidence type="ECO:0000259" key="7">
    <source>
        <dbReference type="PROSITE" id="PS51379"/>
    </source>
</evidence>
<gene>
    <name evidence="8" type="primary">hdrD</name>
    <name evidence="8" type="ORF">APGBGGHG_00017</name>
    <name evidence="10" type="ORF">COAANELE_00006</name>
    <name evidence="9" type="ORF">DEHNNBFE_00017</name>
</gene>
<dbReference type="PROSITE" id="PS00198">
    <property type="entry name" value="4FE4S_FER_1"/>
    <property type="match status" value="1"/>
</dbReference>
<dbReference type="GO" id="GO:0046872">
    <property type="term" value="F:metal ion binding"/>
    <property type="evidence" value="ECO:0007669"/>
    <property type="project" value="UniProtKB-KW"/>
</dbReference>
<reference evidence="8" key="1">
    <citation type="submission" date="2020-06" db="EMBL/GenBank/DDBJ databases">
        <title>Unique genomic features of the anaerobic methanotrophic archaea.</title>
        <authorList>
            <person name="Chadwick G.L."/>
            <person name="Skennerton C.T."/>
            <person name="Laso-Perez R."/>
            <person name="Leu A.O."/>
            <person name="Speth D.R."/>
            <person name="Yu H."/>
            <person name="Morgan-Lang C."/>
            <person name="Hatzenpichler R."/>
            <person name="Goudeau D."/>
            <person name="Malmstrom R."/>
            <person name="Brazelton W.J."/>
            <person name="Woyke T."/>
            <person name="Hallam S.J."/>
            <person name="Tyson G.W."/>
            <person name="Wegener G."/>
            <person name="Boetius A."/>
            <person name="Orphan V."/>
        </authorList>
    </citation>
    <scope>NUCLEOTIDE SEQUENCE</scope>
</reference>
<dbReference type="GO" id="GO:0005886">
    <property type="term" value="C:plasma membrane"/>
    <property type="evidence" value="ECO:0007669"/>
    <property type="project" value="TreeGrafter"/>
</dbReference>
<dbReference type="AlphaFoldDB" id="A0A7G9XZQ0"/>
<dbReference type="PANTHER" id="PTHR43255:SF1">
    <property type="entry name" value="IRON-SULFUR-BINDING OXIDOREDUCTASE FADF-RELATED"/>
    <property type="match status" value="1"/>
</dbReference>
<evidence type="ECO:0000256" key="5">
    <source>
        <dbReference type="ARBA" id="ARBA00023004"/>
    </source>
</evidence>
<evidence type="ECO:0000313" key="8">
    <source>
        <dbReference type="EMBL" id="QNO41234.1"/>
    </source>
</evidence>
<evidence type="ECO:0000256" key="3">
    <source>
        <dbReference type="ARBA" id="ARBA00022723"/>
    </source>
</evidence>
<keyword evidence="3" id="KW-0479">Metal-binding</keyword>
<evidence type="ECO:0000313" key="9">
    <source>
        <dbReference type="EMBL" id="QNO41661.1"/>
    </source>
</evidence>
<dbReference type="EMBL" id="MT630608">
    <property type="protein sequence ID" value="QNO41234.1"/>
    <property type="molecule type" value="Genomic_DNA"/>
</dbReference>
<organism evidence="8">
    <name type="scientific">Candidatus Methanogaster sp. ANME-2c ERB4</name>
    <dbReference type="NCBI Taxonomy" id="2759911"/>
    <lineage>
        <taxon>Archaea</taxon>
        <taxon>Methanobacteriati</taxon>
        <taxon>Methanobacteriota</taxon>
        <taxon>Stenosarchaea group</taxon>
        <taxon>Methanomicrobia</taxon>
        <taxon>Methanosarcinales</taxon>
        <taxon>ANME-2 cluster</taxon>
        <taxon>Candidatus Methanogasteraceae</taxon>
        <taxon>Candidatus Methanogaster</taxon>
    </lineage>
</organism>
<comment type="similarity">
    <text evidence="1">Belongs to the HdrC family.</text>
</comment>
<dbReference type="InterPro" id="IPR017900">
    <property type="entry name" value="4Fe4S_Fe_S_CS"/>
</dbReference>
<evidence type="ECO:0000256" key="6">
    <source>
        <dbReference type="ARBA" id="ARBA00023014"/>
    </source>
</evidence>
<keyword evidence="2" id="KW-0004">4Fe-4S</keyword>
<dbReference type="Pfam" id="PF02754">
    <property type="entry name" value="CCG"/>
    <property type="match status" value="2"/>
</dbReference>
<dbReference type="PANTHER" id="PTHR43255">
    <property type="entry name" value="IRON-SULFUR-BINDING OXIDOREDUCTASE FADF-RELATED-RELATED"/>
    <property type="match status" value="1"/>
</dbReference>